<feature type="region of interest" description="Disordered" evidence="8">
    <location>
        <begin position="294"/>
        <end position="320"/>
    </location>
</feature>
<evidence type="ECO:0000256" key="4">
    <source>
        <dbReference type="ARBA" id="ARBA00022833"/>
    </source>
</evidence>
<dbReference type="GO" id="GO:0005634">
    <property type="term" value="C:nucleus"/>
    <property type="evidence" value="ECO:0007669"/>
    <property type="project" value="TreeGrafter"/>
</dbReference>
<dbReference type="PANTHER" id="PTHR13483:SF3">
    <property type="entry name" value="BOX C_D SNORNA PROTEIN 1"/>
    <property type="match status" value="1"/>
</dbReference>
<gene>
    <name evidence="10" type="ORF">KFE25_011935</name>
</gene>
<evidence type="ECO:0000256" key="2">
    <source>
        <dbReference type="ARBA" id="ARBA00022723"/>
    </source>
</evidence>
<dbReference type="GO" id="GO:0000463">
    <property type="term" value="P:maturation of LSU-rRNA from tricistronic rRNA transcript (SSU-rRNA, 5.8S rRNA, LSU-rRNA)"/>
    <property type="evidence" value="ECO:0007669"/>
    <property type="project" value="TreeGrafter"/>
</dbReference>
<protein>
    <recommendedName>
        <fullName evidence="9">HIT-type domain-containing protein</fullName>
    </recommendedName>
</protein>
<dbReference type="EMBL" id="JAGTXO010000076">
    <property type="protein sequence ID" value="KAG8457261.1"/>
    <property type="molecule type" value="Genomic_DNA"/>
</dbReference>
<dbReference type="AlphaFoldDB" id="A0A8J5X3A2"/>
<evidence type="ECO:0000256" key="8">
    <source>
        <dbReference type="SAM" id="MobiDB-lite"/>
    </source>
</evidence>
<dbReference type="GO" id="GO:0048254">
    <property type="term" value="P:snoRNA localization"/>
    <property type="evidence" value="ECO:0007669"/>
    <property type="project" value="TreeGrafter"/>
</dbReference>
<evidence type="ECO:0000256" key="3">
    <source>
        <dbReference type="ARBA" id="ARBA00022771"/>
    </source>
</evidence>
<keyword evidence="2" id="KW-0479">Metal-binding</keyword>
<organism evidence="10 11">
    <name type="scientific">Diacronema lutheri</name>
    <name type="common">Unicellular marine alga</name>
    <name type="synonym">Monochrysis lutheri</name>
    <dbReference type="NCBI Taxonomy" id="2081491"/>
    <lineage>
        <taxon>Eukaryota</taxon>
        <taxon>Haptista</taxon>
        <taxon>Haptophyta</taxon>
        <taxon>Pavlovophyceae</taxon>
        <taxon>Pavlovales</taxon>
        <taxon>Pavlovaceae</taxon>
        <taxon>Diacronema</taxon>
    </lineage>
</organism>
<feature type="compositionally biased region" description="Low complexity" evidence="8">
    <location>
        <begin position="222"/>
        <end position="234"/>
    </location>
</feature>
<evidence type="ECO:0000259" key="9">
    <source>
        <dbReference type="PROSITE" id="PS51083"/>
    </source>
</evidence>
<sequence length="442" mass="44664">MPAMLSESPPSAKRARAEVACAVCAQAEARYRCPRCEVRTCSARCVAAHKTAPPGCSGKRDVARYSSLPHFDDALLLSDYRFLEEAGRSVEAARREAERDAAAAVARGGRGARGGGRGARGRGRSIGHPTGLVATPLSAARAALLRAATARGIHLRLMASGMSRAAANTSRFVPERHSRGGRGGGRGGGGRSGGGRGGGGADVGTAHGRAVCSAAGEGGEGAPASADPTAALGGRAEGGGDGARGASPRGGPSGAIHWRVQVEVCALSLTLVAERAPESVTLLRLLRDTVEARTHGAAERRAVDSAGEAGDSGSASGVPLPTMSAVVQRHRLSRYVGGLDAEEARTARARLPCAEAADGRVGDAPAAAAAPGLALLLRDEGARSDLRGFFALPLAAPLGAALRGCVVVEFPTLFLLTDDEANALAPDGAPVWPRVPHPAGLS</sequence>
<evidence type="ECO:0000256" key="7">
    <source>
        <dbReference type="PROSITE-ProRule" id="PRU00453"/>
    </source>
</evidence>
<feature type="compositionally biased region" description="Low complexity" evidence="8">
    <location>
        <begin position="304"/>
        <end position="318"/>
    </location>
</feature>
<dbReference type="InterPro" id="IPR057721">
    <property type="entry name" value="BCD1_alpha/beta"/>
</dbReference>
<evidence type="ECO:0000256" key="6">
    <source>
        <dbReference type="ARBA" id="ARBA00049654"/>
    </source>
</evidence>
<dbReference type="Pfam" id="PF04438">
    <property type="entry name" value="zf-HIT"/>
    <property type="match status" value="1"/>
</dbReference>
<dbReference type="GO" id="GO:0008270">
    <property type="term" value="F:zinc ion binding"/>
    <property type="evidence" value="ECO:0007669"/>
    <property type="project" value="UniProtKB-UniRule"/>
</dbReference>
<evidence type="ECO:0000313" key="11">
    <source>
        <dbReference type="Proteomes" id="UP000751190"/>
    </source>
</evidence>
<keyword evidence="11" id="KW-1185">Reference proteome</keyword>
<dbReference type="Gene3D" id="3.30.60.190">
    <property type="match status" value="1"/>
</dbReference>
<comment type="similarity">
    <text evidence="6">Belongs to the BCD1 family.</text>
</comment>
<name>A0A8J5X3A2_DIALT</name>
<reference evidence="10" key="1">
    <citation type="submission" date="2021-05" db="EMBL/GenBank/DDBJ databases">
        <title>The genome of the haptophyte Pavlova lutheri (Diacronema luteri, Pavlovales) - a model for lipid biosynthesis in eukaryotic algae.</title>
        <authorList>
            <person name="Hulatt C.J."/>
            <person name="Posewitz M.C."/>
        </authorList>
    </citation>
    <scope>NUCLEOTIDE SEQUENCE</scope>
    <source>
        <strain evidence="10">NIVA-4/92</strain>
    </source>
</reference>
<feature type="compositionally biased region" description="Gly residues" evidence="8">
    <location>
        <begin position="108"/>
        <end position="118"/>
    </location>
</feature>
<feature type="compositionally biased region" description="Basic and acidic residues" evidence="8">
    <location>
        <begin position="294"/>
        <end position="303"/>
    </location>
</feature>
<feature type="region of interest" description="Disordered" evidence="8">
    <location>
        <begin position="103"/>
        <end position="131"/>
    </location>
</feature>
<dbReference type="PROSITE" id="PS51083">
    <property type="entry name" value="ZF_HIT"/>
    <property type="match status" value="1"/>
</dbReference>
<dbReference type="Pfam" id="PF25790">
    <property type="entry name" value="BCD1"/>
    <property type="match status" value="1"/>
</dbReference>
<keyword evidence="1" id="KW-0597">Phosphoprotein</keyword>
<feature type="region of interest" description="Disordered" evidence="8">
    <location>
        <begin position="166"/>
        <end position="252"/>
    </location>
</feature>
<keyword evidence="3 7" id="KW-0863">Zinc-finger</keyword>
<feature type="compositionally biased region" description="Gly residues" evidence="8">
    <location>
        <begin position="181"/>
        <end position="202"/>
    </location>
</feature>
<evidence type="ECO:0000313" key="10">
    <source>
        <dbReference type="EMBL" id="KAG8457261.1"/>
    </source>
</evidence>
<dbReference type="SUPFAM" id="SSF144232">
    <property type="entry name" value="HIT/MYND zinc finger-like"/>
    <property type="match status" value="1"/>
</dbReference>
<dbReference type="GO" id="GO:0000492">
    <property type="term" value="P:box C/D snoRNP assembly"/>
    <property type="evidence" value="ECO:0007669"/>
    <property type="project" value="TreeGrafter"/>
</dbReference>
<evidence type="ECO:0000256" key="5">
    <source>
        <dbReference type="ARBA" id="ARBA00049598"/>
    </source>
</evidence>
<proteinExistence type="inferred from homology"/>
<evidence type="ECO:0000256" key="1">
    <source>
        <dbReference type="ARBA" id="ARBA00022553"/>
    </source>
</evidence>
<comment type="caution">
    <text evidence="10">The sequence shown here is derived from an EMBL/GenBank/DDBJ whole genome shotgun (WGS) entry which is preliminary data.</text>
</comment>
<dbReference type="InterPro" id="IPR007529">
    <property type="entry name" value="Znf_HIT"/>
</dbReference>
<comment type="function">
    <text evidence="5">Required for box C/D snoRNAs accumulation involved in snoRNA processing, snoRNA transport to the nucleolus and ribosome biogenesis.</text>
</comment>
<dbReference type="OrthoDB" id="272357at2759"/>
<dbReference type="CDD" id="cd23023">
    <property type="entry name" value="zf-HIT_BCD1"/>
    <property type="match status" value="1"/>
</dbReference>
<keyword evidence="4" id="KW-0862">Zinc</keyword>
<dbReference type="PANTHER" id="PTHR13483">
    <property type="entry name" value="BOX C_D SNORNA PROTEIN 1-RELATED"/>
    <property type="match status" value="1"/>
</dbReference>
<feature type="domain" description="HIT-type" evidence="9">
    <location>
        <begin position="21"/>
        <end position="56"/>
    </location>
</feature>
<dbReference type="InterPro" id="IPR051639">
    <property type="entry name" value="BCD1"/>
</dbReference>
<accession>A0A8J5X3A2</accession>
<dbReference type="Proteomes" id="UP000751190">
    <property type="component" value="Unassembled WGS sequence"/>
</dbReference>
<dbReference type="GO" id="GO:0070761">
    <property type="term" value="C:pre-snoRNP complex"/>
    <property type="evidence" value="ECO:0007669"/>
    <property type="project" value="TreeGrafter"/>
</dbReference>